<feature type="region of interest" description="Disordered" evidence="6">
    <location>
        <begin position="387"/>
        <end position="409"/>
    </location>
</feature>
<dbReference type="EMBL" id="CP157762">
    <property type="protein sequence ID" value="XBP96685.1"/>
    <property type="molecule type" value="Genomic_DNA"/>
</dbReference>
<accession>A0AAU7MGU7</accession>
<dbReference type="RefSeq" id="WP_350938636.1">
    <property type="nucleotide sequence ID" value="NZ_CP157762.1"/>
</dbReference>
<keyword evidence="7" id="KW-1133">Transmembrane helix</keyword>
<dbReference type="PANTHER" id="PTHR43806">
    <property type="entry name" value="PEPTIDASE S8"/>
    <property type="match status" value="1"/>
</dbReference>
<dbReference type="InterPro" id="IPR015500">
    <property type="entry name" value="Peptidase_S8_subtilisin-rel"/>
</dbReference>
<dbReference type="Pfam" id="PF00082">
    <property type="entry name" value="Peptidase_S8"/>
    <property type="match status" value="1"/>
</dbReference>
<keyword evidence="8" id="KW-0732">Signal</keyword>
<dbReference type="AlphaFoldDB" id="A0AAU7MGU7"/>
<dbReference type="SUPFAM" id="SSF52743">
    <property type="entry name" value="Subtilisin-like"/>
    <property type="match status" value="1"/>
</dbReference>
<dbReference type="PRINTS" id="PR00723">
    <property type="entry name" value="SUBTILISIN"/>
</dbReference>
<evidence type="ECO:0000256" key="8">
    <source>
        <dbReference type="SAM" id="SignalP"/>
    </source>
</evidence>
<dbReference type="GO" id="GO:0006508">
    <property type="term" value="P:proteolysis"/>
    <property type="evidence" value="ECO:0007669"/>
    <property type="project" value="UniProtKB-KW"/>
</dbReference>
<feature type="signal peptide" evidence="8">
    <location>
        <begin position="1"/>
        <end position="24"/>
    </location>
</feature>
<feature type="chain" id="PRO_5043288884" evidence="8">
    <location>
        <begin position="25"/>
        <end position="409"/>
    </location>
</feature>
<evidence type="ECO:0000259" key="9">
    <source>
        <dbReference type="Pfam" id="PF00082"/>
    </source>
</evidence>
<evidence type="ECO:0000256" key="2">
    <source>
        <dbReference type="ARBA" id="ARBA00022670"/>
    </source>
</evidence>
<comment type="similarity">
    <text evidence="1 5">Belongs to the peptidase S8 family.</text>
</comment>
<dbReference type="PROSITE" id="PS51892">
    <property type="entry name" value="SUBTILASE"/>
    <property type="match status" value="1"/>
</dbReference>
<reference evidence="10" key="1">
    <citation type="submission" date="2024-01" db="EMBL/GenBank/DDBJ databases">
        <title>The genome sequence of Micromonospora mangrovi CCTCC AA 2012012.</title>
        <authorList>
            <person name="Gao J."/>
        </authorList>
    </citation>
    <scope>NUCLEOTIDE SEQUENCE</scope>
    <source>
        <strain evidence="10">CCTCC AA 2012012</strain>
    </source>
</reference>
<reference evidence="11" key="2">
    <citation type="submission" date="2024-06" db="EMBL/GenBank/DDBJ databases">
        <title>Micromonospora mangrovi CCTCC AA 2012012 genome sequences.</title>
        <authorList>
            <person name="Gao J."/>
        </authorList>
    </citation>
    <scope>NUCLEOTIDE SEQUENCE</scope>
    <source>
        <strain evidence="11">CCTCC AA 2012012</strain>
    </source>
</reference>
<feature type="domain" description="Peptidase S8/S53" evidence="9">
    <location>
        <begin position="58"/>
        <end position="309"/>
    </location>
</feature>
<evidence type="ECO:0000256" key="6">
    <source>
        <dbReference type="SAM" id="MobiDB-lite"/>
    </source>
</evidence>
<dbReference type="EMBL" id="CP159342">
    <property type="protein sequence ID" value="XCH77393.1"/>
    <property type="molecule type" value="Genomic_DNA"/>
</dbReference>
<dbReference type="GO" id="GO:0004252">
    <property type="term" value="F:serine-type endopeptidase activity"/>
    <property type="evidence" value="ECO:0007669"/>
    <property type="project" value="InterPro"/>
</dbReference>
<keyword evidence="7" id="KW-0472">Membrane</keyword>
<dbReference type="InterPro" id="IPR000209">
    <property type="entry name" value="Peptidase_S8/S53_dom"/>
</dbReference>
<gene>
    <name evidence="11" type="ORF">ABUL08_15105</name>
    <name evidence="10" type="ORF">VK199_15040</name>
</gene>
<keyword evidence="4" id="KW-0720">Serine protease</keyword>
<evidence type="ECO:0000313" key="11">
    <source>
        <dbReference type="EMBL" id="XCH77393.1"/>
    </source>
</evidence>
<organism evidence="10">
    <name type="scientific">Micromonospora sp. CCTCC AA 2012012</name>
    <dbReference type="NCBI Taxonomy" id="3111921"/>
    <lineage>
        <taxon>Bacteria</taxon>
        <taxon>Bacillati</taxon>
        <taxon>Actinomycetota</taxon>
        <taxon>Actinomycetes</taxon>
        <taxon>Micromonosporales</taxon>
        <taxon>Micromonosporaceae</taxon>
        <taxon>Micromonospora</taxon>
    </lineage>
</organism>
<sequence length="409" mass="40898">MTRRVAAVLVCVLSGVLLPAPAPAAPGGNCAEPGQIGAAPPWPRAMLTPDAVWPFTRGGGAVVAVLSTGVDADQPQLRGHVLPGFDAVTGRGRADTDCAGTGTQVAGVIAAQPADDSPAVGLAPGTRIQPVRVVPDDTAGTPVADPAALARGIAWAVTKKVQVIVVATPVDRDTRALRAAVADAVSGGIVLVSATGTARRTDADRDRRPYPAAYDGVLGVGAVDAEGQLWADSPAGDFVDLVAPGVGVPTLQRGRGLALVDGTAVAAGFVGASAALVSAGRGDLVGPEIARALVATASPAPLDEAYGAGVVNPYAALTNRVVTPSARPLPRVAGGSLAQSGTERRRRDLALGGALLAVIAVVGVLVLSAAARRRRWRPALPPALAVPDEPVEPGPPVMLLEEPAGARPN</sequence>
<protein>
    <submittedName>
        <fullName evidence="10">S8 family serine peptidase</fullName>
    </submittedName>
</protein>
<keyword evidence="2" id="KW-0645">Protease</keyword>
<comment type="caution">
    <text evidence="5">Lacks conserved residue(s) required for the propagation of feature annotation.</text>
</comment>
<dbReference type="Gene3D" id="3.40.50.200">
    <property type="entry name" value="Peptidase S8/S53 domain"/>
    <property type="match status" value="1"/>
</dbReference>
<feature type="transmembrane region" description="Helical" evidence="7">
    <location>
        <begin position="349"/>
        <end position="371"/>
    </location>
</feature>
<dbReference type="PANTHER" id="PTHR43806:SF11">
    <property type="entry name" value="CEREVISIN-RELATED"/>
    <property type="match status" value="1"/>
</dbReference>
<evidence type="ECO:0000256" key="5">
    <source>
        <dbReference type="PROSITE-ProRule" id="PRU01240"/>
    </source>
</evidence>
<evidence type="ECO:0000256" key="4">
    <source>
        <dbReference type="ARBA" id="ARBA00022825"/>
    </source>
</evidence>
<dbReference type="InterPro" id="IPR036852">
    <property type="entry name" value="Peptidase_S8/S53_dom_sf"/>
</dbReference>
<evidence type="ECO:0000256" key="7">
    <source>
        <dbReference type="SAM" id="Phobius"/>
    </source>
</evidence>
<dbReference type="InterPro" id="IPR050131">
    <property type="entry name" value="Peptidase_S8_subtilisin-like"/>
</dbReference>
<evidence type="ECO:0000256" key="1">
    <source>
        <dbReference type="ARBA" id="ARBA00011073"/>
    </source>
</evidence>
<evidence type="ECO:0000313" key="10">
    <source>
        <dbReference type="EMBL" id="XBP96685.1"/>
    </source>
</evidence>
<keyword evidence="3" id="KW-0378">Hydrolase</keyword>
<keyword evidence="7" id="KW-0812">Transmembrane</keyword>
<evidence type="ECO:0000256" key="3">
    <source>
        <dbReference type="ARBA" id="ARBA00022801"/>
    </source>
</evidence>
<name>A0AAU7MGU7_9ACTN</name>
<proteinExistence type="inferred from homology"/>